<dbReference type="PANTHER" id="PTHR33776:SF4">
    <property type="entry name" value="ENDONUCLEASE_EXONUCLEASE_PHOSPHATASE DOMAIN-CONTAINING PROTEIN"/>
    <property type="match status" value="1"/>
</dbReference>
<gene>
    <name evidence="1" type="ORF">QE152_g31949</name>
</gene>
<dbReference type="EMBL" id="JASPKY010000453">
    <property type="protein sequence ID" value="KAK9696358.1"/>
    <property type="molecule type" value="Genomic_DNA"/>
</dbReference>
<dbReference type="Gene3D" id="3.60.10.10">
    <property type="entry name" value="Endonuclease/exonuclease/phosphatase"/>
    <property type="match status" value="1"/>
</dbReference>
<dbReference type="InterPro" id="IPR036691">
    <property type="entry name" value="Endo/exonu/phosph_ase_sf"/>
</dbReference>
<name>A0AAW1J0A0_POPJA</name>
<dbReference type="Proteomes" id="UP001458880">
    <property type="component" value="Unassembled WGS sequence"/>
</dbReference>
<dbReference type="PANTHER" id="PTHR33776">
    <property type="entry name" value="ENDO/EXONUCLEASE/PHOSPHATASE DOMAIN-CONTAINING PROTEIN"/>
    <property type="match status" value="1"/>
</dbReference>
<reference evidence="1 2" key="1">
    <citation type="journal article" date="2024" name="BMC Genomics">
        <title>De novo assembly and annotation of Popillia japonica's genome with initial clues to its potential as an invasive pest.</title>
        <authorList>
            <person name="Cucini C."/>
            <person name="Boschi S."/>
            <person name="Funari R."/>
            <person name="Cardaioli E."/>
            <person name="Iannotti N."/>
            <person name="Marturano G."/>
            <person name="Paoli F."/>
            <person name="Bruttini M."/>
            <person name="Carapelli A."/>
            <person name="Frati F."/>
            <person name="Nardi F."/>
        </authorList>
    </citation>
    <scope>NUCLEOTIDE SEQUENCE [LARGE SCALE GENOMIC DNA]</scope>
    <source>
        <strain evidence="1">DMR45628</strain>
    </source>
</reference>
<proteinExistence type="predicted"/>
<evidence type="ECO:0000313" key="2">
    <source>
        <dbReference type="Proteomes" id="UP001458880"/>
    </source>
</evidence>
<evidence type="ECO:0000313" key="1">
    <source>
        <dbReference type="EMBL" id="KAK9696358.1"/>
    </source>
</evidence>
<sequence>MDRYSLFRSAGRGGGVCFYIQTSLNPKVSNTSEVIEQLWVTIRLASLSVSLGVVYRPADVGDGGFIDHLEESLSTHNTTSDHVLCMGDINIDMLDVDGSATMRFKDMFNALDFCQVINEPTRGENDISPTIPLLNYVEEISITWKKAGFGEEDEEGDVIPLSDLRERLRDKETE</sequence>
<comment type="caution">
    <text evidence="1">The sequence shown here is derived from an EMBL/GenBank/DDBJ whole genome shotgun (WGS) entry which is preliminary data.</text>
</comment>
<keyword evidence="2" id="KW-1185">Reference proteome</keyword>
<dbReference type="SUPFAM" id="SSF56219">
    <property type="entry name" value="DNase I-like"/>
    <property type="match status" value="1"/>
</dbReference>
<organism evidence="1 2">
    <name type="scientific">Popillia japonica</name>
    <name type="common">Japanese beetle</name>
    <dbReference type="NCBI Taxonomy" id="7064"/>
    <lineage>
        <taxon>Eukaryota</taxon>
        <taxon>Metazoa</taxon>
        <taxon>Ecdysozoa</taxon>
        <taxon>Arthropoda</taxon>
        <taxon>Hexapoda</taxon>
        <taxon>Insecta</taxon>
        <taxon>Pterygota</taxon>
        <taxon>Neoptera</taxon>
        <taxon>Endopterygota</taxon>
        <taxon>Coleoptera</taxon>
        <taxon>Polyphaga</taxon>
        <taxon>Scarabaeiformia</taxon>
        <taxon>Scarabaeidae</taxon>
        <taxon>Rutelinae</taxon>
        <taxon>Popillia</taxon>
    </lineage>
</organism>
<evidence type="ECO:0008006" key="3">
    <source>
        <dbReference type="Google" id="ProtNLM"/>
    </source>
</evidence>
<protein>
    <recommendedName>
        <fullName evidence="3">Endonuclease/exonuclease/phosphatase domain-containing protein</fullName>
    </recommendedName>
</protein>
<dbReference type="AlphaFoldDB" id="A0AAW1J0A0"/>
<accession>A0AAW1J0A0</accession>